<dbReference type="EC" id="3.5.4.26" evidence="12"/>
<evidence type="ECO:0000256" key="4">
    <source>
        <dbReference type="ARBA" id="ARBA00005259"/>
    </source>
</evidence>
<evidence type="ECO:0000256" key="13">
    <source>
        <dbReference type="PIRSR" id="PIRSR006769-1"/>
    </source>
</evidence>
<dbReference type="CDD" id="cd01284">
    <property type="entry name" value="Riboflavin_deaminase-reductase"/>
    <property type="match status" value="1"/>
</dbReference>
<keyword evidence="7 12" id="KW-0479">Metal-binding</keyword>
<dbReference type="GO" id="GO:0008270">
    <property type="term" value="F:zinc ion binding"/>
    <property type="evidence" value="ECO:0007669"/>
    <property type="project" value="InterPro"/>
</dbReference>
<comment type="pathway">
    <text evidence="2 12">Cofactor biosynthesis; riboflavin biosynthesis; 5-amino-6-(D-ribitylamino)uracil from GTP: step 2/4.</text>
</comment>
<dbReference type="RefSeq" id="WP_181377193.1">
    <property type="nucleotide sequence ID" value="NZ_OMKW01000002.1"/>
</dbReference>
<comment type="similarity">
    <text evidence="4 12">In the N-terminal section; belongs to the cytidine and deoxycytidylate deaminase family.</text>
</comment>
<evidence type="ECO:0000256" key="14">
    <source>
        <dbReference type="PIRSR" id="PIRSR006769-2"/>
    </source>
</evidence>
<dbReference type="SUPFAM" id="SSF53927">
    <property type="entry name" value="Cytidine deaminase-like"/>
    <property type="match status" value="1"/>
</dbReference>
<feature type="binding site" evidence="14">
    <location>
        <position position="187"/>
    </location>
    <ligand>
        <name>substrate</name>
    </ligand>
</feature>
<keyword evidence="12" id="KW-0378">Hydrolase</keyword>
<accession>A0A2R8AC57</accession>
<dbReference type="PIRSF" id="PIRSF006769">
    <property type="entry name" value="RibD"/>
    <property type="match status" value="1"/>
</dbReference>
<feature type="binding site" evidence="14">
    <location>
        <position position="173"/>
    </location>
    <ligand>
        <name>NADP(+)</name>
        <dbReference type="ChEBI" id="CHEBI:58349"/>
    </ligand>
</feature>
<keyword evidence="10 12" id="KW-0560">Oxidoreductase</keyword>
<dbReference type="GO" id="GO:0008835">
    <property type="term" value="F:diaminohydroxyphosphoribosylaminopyrimidine deaminase activity"/>
    <property type="evidence" value="ECO:0007669"/>
    <property type="project" value="UniProtKB-EC"/>
</dbReference>
<keyword evidence="18" id="KW-1185">Reference proteome</keyword>
<evidence type="ECO:0000256" key="5">
    <source>
        <dbReference type="ARBA" id="ARBA00007417"/>
    </source>
</evidence>
<organism evidence="17 18">
    <name type="scientific">Pontivivens insulae</name>
    <dbReference type="NCBI Taxonomy" id="1639689"/>
    <lineage>
        <taxon>Bacteria</taxon>
        <taxon>Pseudomonadati</taxon>
        <taxon>Pseudomonadota</taxon>
        <taxon>Alphaproteobacteria</taxon>
        <taxon>Rhodobacterales</taxon>
        <taxon>Paracoccaceae</taxon>
        <taxon>Pontivivens</taxon>
    </lineage>
</organism>
<evidence type="ECO:0000256" key="3">
    <source>
        <dbReference type="ARBA" id="ARBA00004910"/>
    </source>
</evidence>
<comment type="pathway">
    <text evidence="3 12">Cofactor biosynthesis; riboflavin biosynthesis; 5-amino-6-(D-ribitylamino)uracil from GTP: step 3/4.</text>
</comment>
<comment type="catalytic activity">
    <reaction evidence="12">
        <text>2,5-diamino-6-hydroxy-4-(5-phosphoribosylamino)-pyrimidine + H2O + H(+) = 5-amino-6-(5-phospho-D-ribosylamino)uracil + NH4(+)</text>
        <dbReference type="Rhea" id="RHEA:21868"/>
        <dbReference type="ChEBI" id="CHEBI:15377"/>
        <dbReference type="ChEBI" id="CHEBI:15378"/>
        <dbReference type="ChEBI" id="CHEBI:28938"/>
        <dbReference type="ChEBI" id="CHEBI:58453"/>
        <dbReference type="ChEBI" id="CHEBI:58614"/>
        <dbReference type="EC" id="3.5.4.26"/>
    </reaction>
</comment>
<feature type="binding site" evidence="15">
    <location>
        <position position="52"/>
    </location>
    <ligand>
        <name>Zn(2+)</name>
        <dbReference type="ChEBI" id="CHEBI:29105"/>
        <note>catalytic</note>
    </ligand>
</feature>
<evidence type="ECO:0000259" key="16">
    <source>
        <dbReference type="PROSITE" id="PS51747"/>
    </source>
</evidence>
<dbReference type="PROSITE" id="PS51747">
    <property type="entry name" value="CYT_DCMP_DEAMINASES_2"/>
    <property type="match status" value="1"/>
</dbReference>
<dbReference type="AlphaFoldDB" id="A0A2R8AC57"/>
<comment type="catalytic activity">
    <reaction evidence="12">
        <text>5-amino-6-(5-phospho-D-ribitylamino)uracil + NADP(+) = 5-amino-6-(5-phospho-D-ribosylamino)uracil + NADPH + H(+)</text>
        <dbReference type="Rhea" id="RHEA:17845"/>
        <dbReference type="ChEBI" id="CHEBI:15378"/>
        <dbReference type="ChEBI" id="CHEBI:57783"/>
        <dbReference type="ChEBI" id="CHEBI:58349"/>
        <dbReference type="ChEBI" id="CHEBI:58421"/>
        <dbReference type="ChEBI" id="CHEBI:58453"/>
        <dbReference type="EC" id="1.1.1.193"/>
    </reaction>
</comment>
<dbReference type="InterPro" id="IPR004794">
    <property type="entry name" value="Eubact_RibD"/>
</dbReference>
<dbReference type="InterPro" id="IPR016193">
    <property type="entry name" value="Cytidine_deaminase-like"/>
</dbReference>
<feature type="binding site" evidence="14">
    <location>
        <begin position="302"/>
        <end position="308"/>
    </location>
    <ligand>
        <name>NADP(+)</name>
        <dbReference type="ChEBI" id="CHEBI:58349"/>
    </ligand>
</feature>
<evidence type="ECO:0000256" key="8">
    <source>
        <dbReference type="ARBA" id="ARBA00022833"/>
    </source>
</evidence>
<proteinExistence type="inferred from homology"/>
<keyword evidence="9 12" id="KW-0521">NADP</keyword>
<feature type="binding site" evidence="14">
    <location>
        <position position="199"/>
    </location>
    <ligand>
        <name>NADP(+)</name>
        <dbReference type="ChEBI" id="CHEBI:58349"/>
    </ligand>
</feature>
<keyword evidence="6 12" id="KW-0686">Riboflavin biosynthesis</keyword>
<feature type="binding site" evidence="14">
    <location>
        <position position="210"/>
    </location>
    <ligand>
        <name>substrate</name>
    </ligand>
</feature>
<sequence>MNEADARHLTHAINLSRRGLGRTWPNPAVGCVLVKSGRILGRGWTQPGGRPHAETMALAQAGDAAQGADAYVSLEPCAHHGRTPPCADALVNAGIARLICPMEDPDPRVSGKGLGRLRDAGVEVIMAPEFASEASDVNAGFLRRQELGRPLVTLKLALSLDGRIATVRGESRWITGPQARREVHLMRANHDAVLIGAGTARADDPMLDIRELGLADASPVRVIADGSLSLSLTSRLAQTAELQPLWICHKSEVERDRRAAWDAAGARTLPCATDGDTGALDLAELLQVLGREGITRILCEGGGQLAASLLRRDLVDRLVIMQAGLVLGRDGLAGVGAMADQSLADFARWRLVELRRIGSDTMSEFRPLR</sequence>
<dbReference type="PANTHER" id="PTHR38011:SF7">
    <property type="entry name" value="2,5-DIAMINO-6-RIBOSYLAMINO-4(3H)-PYRIMIDINONE 5'-PHOSPHATE REDUCTASE"/>
    <property type="match status" value="1"/>
</dbReference>
<dbReference type="EC" id="1.1.1.193" evidence="12"/>
<dbReference type="NCBIfam" id="TIGR00326">
    <property type="entry name" value="eubact_ribD"/>
    <property type="match status" value="1"/>
</dbReference>
<evidence type="ECO:0000256" key="1">
    <source>
        <dbReference type="ARBA" id="ARBA00002151"/>
    </source>
</evidence>
<evidence type="ECO:0000256" key="2">
    <source>
        <dbReference type="ARBA" id="ARBA00004882"/>
    </source>
</evidence>
<dbReference type="Pfam" id="PF01872">
    <property type="entry name" value="RibD_C"/>
    <property type="match status" value="1"/>
</dbReference>
<dbReference type="PROSITE" id="PS00903">
    <property type="entry name" value="CYT_DCMP_DEAMINASES_1"/>
    <property type="match status" value="1"/>
</dbReference>
<reference evidence="17 18" key="1">
    <citation type="submission" date="2018-03" db="EMBL/GenBank/DDBJ databases">
        <authorList>
            <person name="Keele B.F."/>
        </authorList>
    </citation>
    <scope>NUCLEOTIDE SEQUENCE [LARGE SCALE GENOMIC DNA]</scope>
    <source>
        <strain evidence="17 18">CeCT 8812</strain>
    </source>
</reference>
<feature type="binding site" evidence="14">
    <location>
        <position position="157"/>
    </location>
    <ligand>
        <name>NADP(+)</name>
        <dbReference type="ChEBI" id="CHEBI:58349"/>
    </ligand>
</feature>
<dbReference type="Gene3D" id="3.40.430.10">
    <property type="entry name" value="Dihydrofolate Reductase, subunit A"/>
    <property type="match status" value="1"/>
</dbReference>
<dbReference type="InterPro" id="IPR011549">
    <property type="entry name" value="RibD_C"/>
</dbReference>
<comment type="cofactor">
    <cofactor evidence="12 15">
        <name>Zn(2+)</name>
        <dbReference type="ChEBI" id="CHEBI:29105"/>
    </cofactor>
    <text evidence="12 15">Binds 1 zinc ion.</text>
</comment>
<dbReference type="UniPathway" id="UPA00275">
    <property type="reaction ID" value="UER00401"/>
</dbReference>
<dbReference type="SUPFAM" id="SSF53597">
    <property type="entry name" value="Dihydrofolate reductase-like"/>
    <property type="match status" value="1"/>
</dbReference>
<evidence type="ECO:0000256" key="6">
    <source>
        <dbReference type="ARBA" id="ARBA00022619"/>
    </source>
</evidence>
<feature type="binding site" evidence="14">
    <location>
        <position position="203"/>
    </location>
    <ligand>
        <name>substrate</name>
    </ligand>
</feature>
<dbReference type="GO" id="GO:0008703">
    <property type="term" value="F:5-amino-6-(5-phosphoribosylamino)uracil reductase activity"/>
    <property type="evidence" value="ECO:0007669"/>
    <property type="project" value="UniProtKB-EC"/>
</dbReference>
<evidence type="ECO:0000313" key="17">
    <source>
        <dbReference type="EMBL" id="SPF29665.1"/>
    </source>
</evidence>
<feature type="binding site" evidence="14">
    <location>
        <position position="171"/>
    </location>
    <ligand>
        <name>substrate</name>
    </ligand>
</feature>
<evidence type="ECO:0000313" key="18">
    <source>
        <dbReference type="Proteomes" id="UP000244932"/>
    </source>
</evidence>
<feature type="domain" description="CMP/dCMP-type deaminase" evidence="16">
    <location>
        <begin position="3"/>
        <end position="117"/>
    </location>
</feature>
<dbReference type="PANTHER" id="PTHR38011">
    <property type="entry name" value="DIHYDROFOLATE REDUCTASE FAMILY PROTEIN (AFU_ORTHOLOGUE AFUA_8G06820)"/>
    <property type="match status" value="1"/>
</dbReference>
<feature type="active site" description="Proton donor" evidence="13">
    <location>
        <position position="54"/>
    </location>
</feature>
<evidence type="ECO:0000256" key="7">
    <source>
        <dbReference type="ARBA" id="ARBA00022723"/>
    </source>
</evidence>
<name>A0A2R8AC57_9RHOB</name>
<comment type="function">
    <text evidence="1 12">Converts 2,5-diamino-6-(ribosylamino)-4(3h)-pyrimidinone 5'-phosphate into 5-amino-6-(ribosylamino)-2,4(1h,3h)-pyrimidinedione 5'-phosphate.</text>
</comment>
<keyword evidence="11" id="KW-0511">Multifunctional enzyme</keyword>
<dbReference type="Gene3D" id="3.40.140.10">
    <property type="entry name" value="Cytidine Deaminase, domain 2"/>
    <property type="match status" value="1"/>
</dbReference>
<evidence type="ECO:0000256" key="10">
    <source>
        <dbReference type="ARBA" id="ARBA00023002"/>
    </source>
</evidence>
<gene>
    <name evidence="17" type="primary">ribD_1</name>
    <name evidence="17" type="ORF">POI8812_01981</name>
</gene>
<keyword evidence="8 12" id="KW-0862">Zinc</keyword>
<dbReference type="EMBL" id="OMKW01000002">
    <property type="protein sequence ID" value="SPF29665.1"/>
    <property type="molecule type" value="Genomic_DNA"/>
</dbReference>
<evidence type="ECO:0000256" key="9">
    <source>
        <dbReference type="ARBA" id="ARBA00022857"/>
    </source>
</evidence>
<dbReference type="InterPro" id="IPR016192">
    <property type="entry name" value="APOBEC/CMP_deaminase_Zn-bd"/>
</dbReference>
<dbReference type="NCBIfam" id="TIGR00227">
    <property type="entry name" value="ribD_Cterm"/>
    <property type="match status" value="1"/>
</dbReference>
<dbReference type="InterPro" id="IPR002734">
    <property type="entry name" value="RibDG_C"/>
</dbReference>
<comment type="similarity">
    <text evidence="5 12">In the C-terminal section; belongs to the HTP reductase family.</text>
</comment>
<dbReference type="InterPro" id="IPR050765">
    <property type="entry name" value="Riboflavin_Biosynth_HTPR"/>
</dbReference>
<dbReference type="Proteomes" id="UP000244932">
    <property type="component" value="Unassembled WGS sequence"/>
</dbReference>
<dbReference type="InterPro" id="IPR024072">
    <property type="entry name" value="DHFR-like_dom_sf"/>
</dbReference>
<feature type="binding site" evidence="14">
    <location>
        <position position="207"/>
    </location>
    <ligand>
        <name>substrate</name>
    </ligand>
</feature>
<evidence type="ECO:0000256" key="12">
    <source>
        <dbReference type="PIRNR" id="PIRNR006769"/>
    </source>
</evidence>
<protein>
    <recommendedName>
        <fullName evidence="12">Riboflavin biosynthesis protein RibD</fullName>
    </recommendedName>
    <domain>
        <recommendedName>
            <fullName evidence="12">Diaminohydroxyphosphoribosylaminopyrimidine deaminase</fullName>
            <shortName evidence="12">DRAP deaminase</shortName>
            <ecNumber evidence="12">3.5.4.26</ecNumber>
        </recommendedName>
        <alternativeName>
            <fullName evidence="12">Riboflavin-specific deaminase</fullName>
        </alternativeName>
    </domain>
    <domain>
        <recommendedName>
            <fullName evidence="12">5-amino-6-(5-phosphoribosylamino)uracil reductase</fullName>
            <ecNumber evidence="12">1.1.1.193</ecNumber>
        </recommendedName>
        <alternativeName>
            <fullName evidence="12">HTP reductase</fullName>
        </alternativeName>
    </domain>
</protein>
<feature type="binding site" evidence="15">
    <location>
        <position position="86"/>
    </location>
    <ligand>
        <name>Zn(2+)</name>
        <dbReference type="ChEBI" id="CHEBI:29105"/>
        <note>catalytic</note>
    </ligand>
</feature>
<dbReference type="InterPro" id="IPR002125">
    <property type="entry name" value="CMP_dCMP_dom"/>
</dbReference>
<feature type="binding site" evidence="15">
    <location>
        <position position="77"/>
    </location>
    <ligand>
        <name>Zn(2+)</name>
        <dbReference type="ChEBI" id="CHEBI:29105"/>
        <note>catalytic</note>
    </ligand>
</feature>
<feature type="binding site" evidence="14">
    <location>
        <position position="300"/>
    </location>
    <ligand>
        <name>substrate</name>
    </ligand>
</feature>
<dbReference type="Pfam" id="PF00383">
    <property type="entry name" value="dCMP_cyt_deam_1"/>
    <property type="match status" value="1"/>
</dbReference>
<evidence type="ECO:0000256" key="11">
    <source>
        <dbReference type="ARBA" id="ARBA00023268"/>
    </source>
</evidence>
<dbReference type="GO" id="GO:0009231">
    <property type="term" value="P:riboflavin biosynthetic process"/>
    <property type="evidence" value="ECO:0007669"/>
    <property type="project" value="UniProtKB-UniPathway"/>
</dbReference>
<evidence type="ECO:0000256" key="15">
    <source>
        <dbReference type="PIRSR" id="PIRSR006769-3"/>
    </source>
</evidence>
<dbReference type="GO" id="GO:0050661">
    <property type="term" value="F:NADP binding"/>
    <property type="evidence" value="ECO:0007669"/>
    <property type="project" value="InterPro"/>
</dbReference>